<dbReference type="InterPro" id="IPR011048">
    <property type="entry name" value="Haem_d1_sf"/>
</dbReference>
<dbReference type="InterPro" id="IPR015943">
    <property type="entry name" value="WD40/YVTN_repeat-like_dom_sf"/>
</dbReference>
<dbReference type="AlphaFoldDB" id="A0A1V0TMJ5"/>
<gene>
    <name evidence="1" type="ORF">B1H19_06480</name>
</gene>
<evidence type="ECO:0000313" key="2">
    <source>
        <dbReference type="Proteomes" id="UP000192726"/>
    </source>
</evidence>
<sequence>MTTTTASTTATTTHDVLAVVSQSGPGVSFFDAATYAPLGTVDVLSQPHELCYDPARRLLYASVTYRSGYYHDNTGRAHELMVIDPDERRVIDTVDLAPECAPHGMVLDPSGDLLWVSVEAYGHEEGALLALDSASRKVVRRVPVGAPGPHWFVLTPDGRRAYTANKEAPYVSVVDLESGTVTDRIAVPGSEGIAMSGDGRQVYVAAPYGGSPGGPDGNAGVRVIDTATGAVVRTLPTEGVVFPVHVTVTGLVLAGELRTATGSSGSGEQAPGLLHLYGPGGDELLGRIAVGAVPLTITSSPDARYGYVAASVSSTVTVVDLVRREPVATLEVPKSGVPGAHGMAYVPAPSPVG</sequence>
<proteinExistence type="predicted"/>
<dbReference type="PANTHER" id="PTHR47197">
    <property type="entry name" value="PROTEIN NIRF"/>
    <property type="match status" value="1"/>
</dbReference>
<dbReference type="KEGG" id="sgv:B1H19_06480"/>
<evidence type="ECO:0000313" key="1">
    <source>
        <dbReference type="EMBL" id="ARF53872.1"/>
    </source>
</evidence>
<dbReference type="OrthoDB" id="4649568at2"/>
<protein>
    <submittedName>
        <fullName evidence="1">Surface layer protein</fullName>
    </submittedName>
</protein>
<dbReference type="Proteomes" id="UP000192726">
    <property type="component" value="Chromosome"/>
</dbReference>
<dbReference type="EMBL" id="CP020569">
    <property type="protein sequence ID" value="ARF53872.1"/>
    <property type="molecule type" value="Genomic_DNA"/>
</dbReference>
<reference evidence="1 2" key="1">
    <citation type="submission" date="2017-04" db="EMBL/GenBank/DDBJ databases">
        <title>Complete Genome Sequence of Streptomyces gilvosporeus F607, a Capable Producer of Natamycin.</title>
        <authorList>
            <person name="Zong G."/>
            <person name="Zhong C."/>
            <person name="Fu J."/>
            <person name="Qin R."/>
            <person name="Cao G."/>
        </authorList>
    </citation>
    <scope>NUCLEOTIDE SEQUENCE [LARGE SCALE GENOMIC DNA]</scope>
    <source>
        <strain evidence="1 2">F607</strain>
    </source>
</reference>
<dbReference type="InterPro" id="IPR051200">
    <property type="entry name" value="Host-pathogen_enzymatic-act"/>
</dbReference>
<dbReference type="SUPFAM" id="SSF51004">
    <property type="entry name" value="C-terminal (heme d1) domain of cytochrome cd1-nitrite reductase"/>
    <property type="match status" value="1"/>
</dbReference>
<dbReference type="Gene3D" id="2.130.10.10">
    <property type="entry name" value="YVTN repeat-like/Quinoprotein amine dehydrogenase"/>
    <property type="match status" value="3"/>
</dbReference>
<dbReference type="PANTHER" id="PTHR47197:SF3">
    <property type="entry name" value="DIHYDRO-HEME D1 DEHYDROGENASE"/>
    <property type="match status" value="1"/>
</dbReference>
<accession>A0A1V0TMJ5</accession>
<organism evidence="1 2">
    <name type="scientific">Streptomyces gilvosporeus</name>
    <dbReference type="NCBI Taxonomy" id="553510"/>
    <lineage>
        <taxon>Bacteria</taxon>
        <taxon>Bacillati</taxon>
        <taxon>Actinomycetota</taxon>
        <taxon>Actinomycetes</taxon>
        <taxon>Kitasatosporales</taxon>
        <taxon>Streptomycetaceae</taxon>
        <taxon>Streptomyces</taxon>
    </lineage>
</organism>
<keyword evidence="2" id="KW-1185">Reference proteome</keyword>
<name>A0A1V0TMJ5_9ACTN</name>
<dbReference type="STRING" id="553510.B1H19_06480"/>
<dbReference type="RefSeq" id="WP_083103659.1">
    <property type="nucleotide sequence ID" value="NZ_CP020569.1"/>
</dbReference>